<evidence type="ECO:0000256" key="1">
    <source>
        <dbReference type="SAM" id="Phobius"/>
    </source>
</evidence>
<evidence type="ECO:0000313" key="3">
    <source>
        <dbReference type="Proteomes" id="UP000634476"/>
    </source>
</evidence>
<sequence>MFPSWISRFGAACGVVLGLSIGVPGLIEAFTGETALTSLIIGLGAAFGAPALTAFYLHQGESAGRFGAVAYAVNLIGLCLFSGVAFALNLVIFFLDAPVVAGLLAGPTRFALLTGVAVFAVGTVLFGISMVRARVFPRPAAWTYMLSLVALTVLAQLPDTPLTSGVHVIACGVLVWMSASVWSAGAAGTAGAVRPGVRGAGELRAGRP</sequence>
<evidence type="ECO:0000313" key="2">
    <source>
        <dbReference type="EMBL" id="GII04662.1"/>
    </source>
</evidence>
<comment type="caution">
    <text evidence="2">The sequence shown here is derived from an EMBL/GenBank/DDBJ whole genome shotgun (WGS) entry which is preliminary data.</text>
</comment>
<feature type="transmembrane region" description="Helical" evidence="1">
    <location>
        <begin position="39"/>
        <end position="57"/>
    </location>
</feature>
<dbReference type="Proteomes" id="UP000634476">
    <property type="component" value="Unassembled WGS sequence"/>
</dbReference>
<dbReference type="RefSeq" id="WP_203878905.1">
    <property type="nucleotide sequence ID" value="NZ_BOOK01000053.1"/>
</dbReference>
<name>A0A8J3T3M6_9ACTN</name>
<keyword evidence="1" id="KW-1133">Transmembrane helix</keyword>
<feature type="transmembrane region" description="Helical" evidence="1">
    <location>
        <begin position="110"/>
        <end position="128"/>
    </location>
</feature>
<organism evidence="2 3">
    <name type="scientific">Planobispora takensis</name>
    <dbReference type="NCBI Taxonomy" id="1367882"/>
    <lineage>
        <taxon>Bacteria</taxon>
        <taxon>Bacillati</taxon>
        <taxon>Actinomycetota</taxon>
        <taxon>Actinomycetes</taxon>
        <taxon>Streptosporangiales</taxon>
        <taxon>Streptosporangiaceae</taxon>
        <taxon>Planobispora</taxon>
    </lineage>
</organism>
<feature type="transmembrane region" description="Helical" evidence="1">
    <location>
        <begin position="164"/>
        <end position="184"/>
    </location>
</feature>
<dbReference type="EMBL" id="BOOK01000053">
    <property type="protein sequence ID" value="GII04662.1"/>
    <property type="molecule type" value="Genomic_DNA"/>
</dbReference>
<keyword evidence="1" id="KW-0472">Membrane</keyword>
<keyword evidence="3" id="KW-1185">Reference proteome</keyword>
<dbReference type="AlphaFoldDB" id="A0A8J3T3M6"/>
<gene>
    <name evidence="2" type="ORF">Pta02_66700</name>
</gene>
<proteinExistence type="predicted"/>
<protein>
    <submittedName>
        <fullName evidence="2">Uncharacterized protein</fullName>
    </submittedName>
</protein>
<feature type="transmembrane region" description="Helical" evidence="1">
    <location>
        <begin position="140"/>
        <end position="158"/>
    </location>
</feature>
<keyword evidence="1" id="KW-0812">Transmembrane</keyword>
<accession>A0A8J3T3M6</accession>
<reference evidence="2" key="1">
    <citation type="submission" date="2021-01" db="EMBL/GenBank/DDBJ databases">
        <title>Whole genome shotgun sequence of Planobispora takensis NBRC 109077.</title>
        <authorList>
            <person name="Komaki H."/>
            <person name="Tamura T."/>
        </authorList>
    </citation>
    <scope>NUCLEOTIDE SEQUENCE</scope>
    <source>
        <strain evidence="2">NBRC 109077</strain>
    </source>
</reference>
<feature type="transmembrane region" description="Helical" evidence="1">
    <location>
        <begin position="69"/>
        <end position="95"/>
    </location>
</feature>